<dbReference type="InterPro" id="IPR002816">
    <property type="entry name" value="TraB/PrgY/GumN_fam"/>
</dbReference>
<evidence type="ECO:0000313" key="3">
    <source>
        <dbReference type="Proteomes" id="UP000323560"/>
    </source>
</evidence>
<gene>
    <name evidence="2" type="ORF">FXF46_06590</name>
</gene>
<dbReference type="EMBL" id="CP043043">
    <property type="protein sequence ID" value="QEH95979.1"/>
    <property type="molecule type" value="Genomic_DNA"/>
</dbReference>
<organism evidence="2 3">
    <name type="scientific">Gluconobacter thailandicus</name>
    <dbReference type="NCBI Taxonomy" id="257438"/>
    <lineage>
        <taxon>Bacteria</taxon>
        <taxon>Pseudomonadati</taxon>
        <taxon>Pseudomonadota</taxon>
        <taxon>Alphaproteobacteria</taxon>
        <taxon>Acetobacterales</taxon>
        <taxon>Acetobacteraceae</taxon>
        <taxon>Gluconobacter</taxon>
    </lineage>
</organism>
<dbReference type="AlphaFoldDB" id="A0AAP9EQZ8"/>
<accession>A0AAP9EQZ8</accession>
<dbReference type="InterPro" id="IPR047111">
    <property type="entry name" value="YbaP-like"/>
</dbReference>
<proteinExistence type="predicted"/>
<dbReference type="PANTHER" id="PTHR40590">
    <property type="entry name" value="CYTOPLASMIC PROTEIN-RELATED"/>
    <property type="match status" value="1"/>
</dbReference>
<dbReference type="PANTHER" id="PTHR40590:SF1">
    <property type="entry name" value="CYTOPLASMIC PROTEIN"/>
    <property type="match status" value="1"/>
</dbReference>
<feature type="chain" id="PRO_5042822395" evidence="1">
    <location>
        <begin position="20"/>
        <end position="321"/>
    </location>
</feature>
<dbReference type="Proteomes" id="UP000323560">
    <property type="component" value="Chromosome"/>
</dbReference>
<dbReference type="CDD" id="cd14789">
    <property type="entry name" value="Tiki"/>
    <property type="match status" value="1"/>
</dbReference>
<reference evidence="2 3" key="1">
    <citation type="submission" date="2019-08" db="EMBL/GenBank/DDBJ databases">
        <title>Gluconobacter frateurii HD924 genome.</title>
        <authorList>
            <person name="Liu Y."/>
            <person name="Zhang P."/>
        </authorList>
    </citation>
    <scope>NUCLEOTIDE SEQUENCE [LARGE SCALE GENOMIC DNA]</scope>
    <source>
        <strain evidence="2 3">HD924</strain>
    </source>
</reference>
<keyword evidence="1" id="KW-0732">Signal</keyword>
<evidence type="ECO:0000313" key="2">
    <source>
        <dbReference type="EMBL" id="QEH95979.1"/>
    </source>
</evidence>
<sequence length="321" mass="35336">MKRLWLAAFLSMAPALAVAQTPRCPPPASVPPKSELFHLLMTAQDRGFLWKITKDGHSSWLYGTIHASRQEWMLPGPHIRTAMMKSDLVALELNLQDPATLATLRKPEDPDRMQHLVQSGRKRKLDDLAAGLCLPVNNFSKTAVGLEAAGLSTAVGRVDGYYPDYAADLVIQGIAAGMKKELIPLEDAQTQRDLIISTDQGDEDTFIDGVIKDVSSGEARTDEKRLVEMWGRSDVSQLQHYDAWCKCLRTAKERQQTKRLLDDRNVEMAQKILSLHESGKSLFVAVGSLHMAGPKGLPALLKQDGFDIQQIVPAATSSSAL</sequence>
<feature type="signal peptide" evidence="1">
    <location>
        <begin position="1"/>
        <end position="19"/>
    </location>
</feature>
<protein>
    <submittedName>
        <fullName evidence="2">TraB/GumN family protein</fullName>
    </submittedName>
</protein>
<dbReference type="RefSeq" id="WP_148620147.1">
    <property type="nucleotide sequence ID" value="NZ_CP043043.1"/>
</dbReference>
<dbReference type="KEGG" id="gti:FXF46_06590"/>
<name>A0AAP9EQZ8_GLUTH</name>
<dbReference type="Pfam" id="PF01963">
    <property type="entry name" value="TraB_PrgY_gumN"/>
    <property type="match status" value="1"/>
</dbReference>
<evidence type="ECO:0000256" key="1">
    <source>
        <dbReference type="SAM" id="SignalP"/>
    </source>
</evidence>